<dbReference type="Pfam" id="PF00685">
    <property type="entry name" value="Sulfotransfer_1"/>
    <property type="match status" value="1"/>
</dbReference>
<dbReference type="Proteomes" id="UP000694380">
    <property type="component" value="Unplaced"/>
</dbReference>
<dbReference type="OMA" id="ISICEMA"/>
<keyword evidence="3" id="KW-0963">Cytoplasm</keyword>
<reference evidence="7" key="2">
    <citation type="submission" date="2025-09" db="UniProtKB">
        <authorList>
            <consortium name="Ensembl"/>
        </authorList>
    </citation>
    <scope>IDENTIFICATION</scope>
</reference>
<gene>
    <name evidence="7" type="primary">LOC101938140</name>
</gene>
<dbReference type="Gene3D" id="3.40.50.300">
    <property type="entry name" value="P-loop containing nucleotide triphosphate hydrolases"/>
    <property type="match status" value="1"/>
</dbReference>
<dbReference type="GO" id="GO:0005737">
    <property type="term" value="C:cytoplasm"/>
    <property type="evidence" value="ECO:0007669"/>
    <property type="project" value="UniProtKB-SubCell"/>
</dbReference>
<dbReference type="InterPro" id="IPR000863">
    <property type="entry name" value="Sulfotransferase_dom"/>
</dbReference>
<protein>
    <recommendedName>
        <fullName evidence="5">Sulfotransferase</fullName>
        <ecNumber evidence="5">2.8.2.-</ecNumber>
    </recommendedName>
</protein>
<comment type="similarity">
    <text evidence="2 5">Belongs to the sulfotransferase 1 family.</text>
</comment>
<evidence type="ECO:0000313" key="7">
    <source>
        <dbReference type="Ensembl" id="ENSCPBP00000003178.1"/>
    </source>
</evidence>
<evidence type="ECO:0000256" key="5">
    <source>
        <dbReference type="RuleBase" id="RU361155"/>
    </source>
</evidence>
<evidence type="ECO:0000256" key="2">
    <source>
        <dbReference type="ARBA" id="ARBA00005771"/>
    </source>
</evidence>
<reference evidence="7" key="1">
    <citation type="submission" date="2025-08" db="UniProtKB">
        <authorList>
            <consortium name="Ensembl"/>
        </authorList>
    </citation>
    <scope>IDENTIFICATION</scope>
</reference>
<dbReference type="PANTHER" id="PTHR11783">
    <property type="entry name" value="SULFOTRANSFERASE SULT"/>
    <property type="match status" value="1"/>
</dbReference>
<keyword evidence="8" id="KW-1185">Reference proteome</keyword>
<evidence type="ECO:0000313" key="8">
    <source>
        <dbReference type="Proteomes" id="UP000694380"/>
    </source>
</evidence>
<organism evidence="7 8">
    <name type="scientific">Chrysemys picta bellii</name>
    <name type="common">Western painted turtle</name>
    <name type="synonym">Emys bellii</name>
    <dbReference type="NCBI Taxonomy" id="8478"/>
    <lineage>
        <taxon>Eukaryota</taxon>
        <taxon>Metazoa</taxon>
        <taxon>Chordata</taxon>
        <taxon>Craniata</taxon>
        <taxon>Vertebrata</taxon>
        <taxon>Euteleostomi</taxon>
        <taxon>Archelosauria</taxon>
        <taxon>Testudinata</taxon>
        <taxon>Testudines</taxon>
        <taxon>Cryptodira</taxon>
        <taxon>Durocryptodira</taxon>
        <taxon>Testudinoidea</taxon>
        <taxon>Emydidae</taxon>
        <taxon>Chrysemys</taxon>
    </lineage>
</organism>
<evidence type="ECO:0000259" key="6">
    <source>
        <dbReference type="Pfam" id="PF00685"/>
    </source>
</evidence>
<name>A0A8C3FBZ7_CHRPI</name>
<feature type="domain" description="Sulfotransferase" evidence="6">
    <location>
        <begin position="61"/>
        <end position="309"/>
    </location>
</feature>
<evidence type="ECO:0000256" key="3">
    <source>
        <dbReference type="ARBA" id="ARBA00022490"/>
    </source>
</evidence>
<evidence type="ECO:0000256" key="4">
    <source>
        <dbReference type="ARBA" id="ARBA00022679"/>
    </source>
</evidence>
<proteinExistence type="inferred from homology"/>
<accession>A0A8C3FBZ7</accession>
<dbReference type="FunFam" id="3.40.50.300:FF:000433">
    <property type="entry name" value="Estrogen sulfotransferase"/>
    <property type="match status" value="1"/>
</dbReference>
<dbReference type="InterPro" id="IPR027417">
    <property type="entry name" value="P-loop_NTPase"/>
</dbReference>
<dbReference type="EC" id="2.8.2.-" evidence="5"/>
<evidence type="ECO:0000256" key="1">
    <source>
        <dbReference type="ARBA" id="ARBA00004496"/>
    </source>
</evidence>
<dbReference type="SUPFAM" id="SSF52540">
    <property type="entry name" value="P-loop containing nucleoside triphosphate hydrolases"/>
    <property type="match status" value="1"/>
</dbReference>
<comment type="subcellular location">
    <subcellularLocation>
        <location evidence="1">Cytoplasm</location>
    </subcellularLocation>
</comment>
<dbReference type="GO" id="GO:0008146">
    <property type="term" value="F:sulfotransferase activity"/>
    <property type="evidence" value="ECO:0007669"/>
    <property type="project" value="InterPro"/>
</dbReference>
<sequence>ESYKVGQRPKLQWGPWEVICSCHLLSRPSEEFMFKHKGFYFLPDLANPEYIDSLEHFVIRDSDVFVVTFPKSGTVWMQNILSLIYYESHRDGTAKTETIDRVPWLEYNFNKMDYGSRPSPRLFSTHLPYYLAPRDMRNKGAKVIYVARNPKDVAVSYFHFSKHAFIFEKVPDFNILMERFLSGKGKVSFTAKSSWFDHIRGWFTHRADYNILFLTYEEMKKDLRSAVLKICDFLGKRLTEKELDVVVEKATFNNMKSDPRSNYEDKTCILKKGRDNFLRRGTVGDWKNIMTVAQSEKFNKVFNEKMKDLPFKDRGTLACPTPPGPDPGKQ</sequence>
<dbReference type="GeneTree" id="ENSGT00940000156772"/>
<dbReference type="Ensembl" id="ENSCPBT00000003876.1">
    <property type="protein sequence ID" value="ENSCPBP00000003178.1"/>
    <property type="gene ID" value="ENSCPBG00000002500.1"/>
</dbReference>
<keyword evidence="4 5" id="KW-0808">Transferase</keyword>
<dbReference type="AlphaFoldDB" id="A0A8C3FBZ7"/>